<keyword evidence="5" id="KW-1185">Reference proteome</keyword>
<organism evidence="4 5">
    <name type="scientific">Bifidobacterium lemurum</name>
    <dbReference type="NCBI Taxonomy" id="1603886"/>
    <lineage>
        <taxon>Bacteria</taxon>
        <taxon>Bacillati</taxon>
        <taxon>Actinomycetota</taxon>
        <taxon>Actinomycetes</taxon>
        <taxon>Bifidobacteriales</taxon>
        <taxon>Bifidobacteriaceae</taxon>
        <taxon>Bifidobacterium</taxon>
    </lineage>
</organism>
<dbReference type="InterPro" id="IPR001647">
    <property type="entry name" value="HTH_TetR"/>
</dbReference>
<dbReference type="EMBL" id="MWWX01000010">
    <property type="protein sequence ID" value="OZG61282.1"/>
    <property type="molecule type" value="Genomic_DNA"/>
</dbReference>
<dbReference type="Proteomes" id="UP000216352">
    <property type="component" value="Unassembled WGS sequence"/>
</dbReference>
<comment type="caution">
    <text evidence="4">The sequence shown here is derived from an EMBL/GenBank/DDBJ whole genome shotgun (WGS) entry which is preliminary data.</text>
</comment>
<keyword evidence="1 2" id="KW-0238">DNA-binding</keyword>
<proteinExistence type="predicted"/>
<dbReference type="PROSITE" id="PS50977">
    <property type="entry name" value="HTH_TETR_2"/>
    <property type="match status" value="1"/>
</dbReference>
<feature type="domain" description="HTH tetR-type" evidence="3">
    <location>
        <begin position="6"/>
        <end position="66"/>
    </location>
</feature>
<dbReference type="Gene3D" id="1.10.357.10">
    <property type="entry name" value="Tetracycline Repressor, domain 2"/>
    <property type="match status" value="1"/>
</dbReference>
<dbReference type="InterPro" id="IPR009057">
    <property type="entry name" value="Homeodomain-like_sf"/>
</dbReference>
<dbReference type="Pfam" id="PF00440">
    <property type="entry name" value="TetR_N"/>
    <property type="match status" value="1"/>
</dbReference>
<accession>A0A261FQ16</accession>
<dbReference type="RefSeq" id="WP_072723591.1">
    <property type="nucleotide sequence ID" value="NZ_BDIS01000001.1"/>
</dbReference>
<evidence type="ECO:0000313" key="5">
    <source>
        <dbReference type="Proteomes" id="UP000216352"/>
    </source>
</evidence>
<evidence type="ECO:0000259" key="3">
    <source>
        <dbReference type="PROSITE" id="PS50977"/>
    </source>
</evidence>
<evidence type="ECO:0000256" key="2">
    <source>
        <dbReference type="PROSITE-ProRule" id="PRU00335"/>
    </source>
</evidence>
<dbReference type="AlphaFoldDB" id="A0A261FQ16"/>
<dbReference type="STRING" id="1603886.GCA_001895165_00186"/>
<evidence type="ECO:0000313" key="4">
    <source>
        <dbReference type="EMBL" id="OZG61282.1"/>
    </source>
</evidence>
<dbReference type="SUPFAM" id="SSF46689">
    <property type="entry name" value="Homeodomain-like"/>
    <property type="match status" value="1"/>
</dbReference>
<sequence length="207" mass="23961">MRKQRSQRVKDITQAAMEVLSERGFYGMTIQEVADRTGLSQAGILRYVKNKNGLLSLILEEYDEHGNGNTGKQYLDDKLSLSKEELERSPALMPEWYRIIAQESLRNPMLTQLYIVLRAEALDPHHPAHDYFSQRGERLREEVGRFPWKLPPEFSTPQSIALLSMTVGSAMEGLQSRWLGEPNIDLLDTWAQYENILFPLPHWQGYR</sequence>
<feature type="DNA-binding region" description="H-T-H motif" evidence="2">
    <location>
        <begin position="29"/>
        <end position="48"/>
    </location>
</feature>
<reference evidence="4 5" key="1">
    <citation type="journal article" date="2017" name="BMC Genomics">
        <title>Comparative genomic and phylogenomic analyses of the Bifidobacteriaceae family.</title>
        <authorList>
            <person name="Lugli G.A."/>
            <person name="Milani C."/>
            <person name="Turroni F."/>
            <person name="Duranti S."/>
            <person name="Mancabelli L."/>
            <person name="Mangifesta M."/>
            <person name="Ferrario C."/>
            <person name="Modesto M."/>
            <person name="Mattarelli P."/>
            <person name="Jiri K."/>
            <person name="van Sinderen D."/>
            <person name="Ventura M."/>
        </authorList>
    </citation>
    <scope>NUCLEOTIDE SEQUENCE [LARGE SCALE GENOMIC DNA]</scope>
    <source>
        <strain evidence="4 5">DSM 28807</strain>
    </source>
</reference>
<dbReference type="GO" id="GO:0003677">
    <property type="term" value="F:DNA binding"/>
    <property type="evidence" value="ECO:0007669"/>
    <property type="project" value="UniProtKB-UniRule"/>
</dbReference>
<name>A0A261FQ16_9BIFI</name>
<protein>
    <submittedName>
        <fullName evidence="4">AcrR family transcriptional regulator</fullName>
    </submittedName>
</protein>
<evidence type="ECO:0000256" key="1">
    <source>
        <dbReference type="ARBA" id="ARBA00023125"/>
    </source>
</evidence>
<gene>
    <name evidence="4" type="ORF">BLEM_1494</name>
</gene>
<dbReference type="PRINTS" id="PR00455">
    <property type="entry name" value="HTHTETR"/>
</dbReference>
<dbReference type="OrthoDB" id="7505659at2"/>